<evidence type="ECO:0000256" key="13">
    <source>
        <dbReference type="ARBA" id="ARBA00023160"/>
    </source>
</evidence>
<keyword evidence="6" id="KW-0256">Endoplasmic reticulum</keyword>
<evidence type="ECO:0000256" key="7">
    <source>
        <dbReference type="ARBA" id="ARBA00022832"/>
    </source>
</evidence>
<gene>
    <name evidence="16" type="ORF">LX73_1493</name>
</gene>
<dbReference type="RefSeq" id="WP_211359382.1">
    <property type="nucleotide sequence ID" value="NZ_VNHY01000002.1"/>
</dbReference>
<organism evidence="16 17">
    <name type="scientific">Fodinibius salinus</name>
    <dbReference type="NCBI Taxonomy" id="860790"/>
    <lineage>
        <taxon>Bacteria</taxon>
        <taxon>Pseudomonadati</taxon>
        <taxon>Balneolota</taxon>
        <taxon>Balneolia</taxon>
        <taxon>Balneolales</taxon>
        <taxon>Balneolaceae</taxon>
        <taxon>Fodinibius</taxon>
    </lineage>
</organism>
<evidence type="ECO:0000256" key="3">
    <source>
        <dbReference type="ARBA" id="ARBA00022516"/>
    </source>
</evidence>
<evidence type="ECO:0000256" key="14">
    <source>
        <dbReference type="SAM" id="Phobius"/>
    </source>
</evidence>
<name>A0A5D3YJP7_9BACT</name>
<evidence type="ECO:0000256" key="12">
    <source>
        <dbReference type="ARBA" id="ARBA00023136"/>
    </source>
</evidence>
<comment type="caution">
    <text evidence="16">The sequence shown here is derived from an EMBL/GenBank/DDBJ whole genome shotgun (WGS) entry which is preliminary data.</text>
</comment>
<comment type="cofactor">
    <cofactor evidence="1">
        <name>Zn(2+)</name>
        <dbReference type="ChEBI" id="CHEBI:29105"/>
    </cofactor>
</comment>
<dbReference type="Pfam" id="PF04116">
    <property type="entry name" value="FA_hydroxylase"/>
    <property type="match status" value="1"/>
</dbReference>
<feature type="transmembrane region" description="Helical" evidence="14">
    <location>
        <begin position="122"/>
        <end position="153"/>
    </location>
</feature>
<dbReference type="GO" id="GO:0016020">
    <property type="term" value="C:membrane"/>
    <property type="evidence" value="ECO:0007669"/>
    <property type="project" value="InterPro"/>
</dbReference>
<keyword evidence="10" id="KW-0560">Oxidoreductase</keyword>
<dbReference type="InterPro" id="IPR006694">
    <property type="entry name" value="Fatty_acid_hydroxylase"/>
</dbReference>
<dbReference type="GO" id="GO:0006633">
    <property type="term" value="P:fatty acid biosynthetic process"/>
    <property type="evidence" value="ECO:0007669"/>
    <property type="project" value="UniProtKB-KW"/>
</dbReference>
<keyword evidence="3" id="KW-0444">Lipid biosynthesis</keyword>
<keyword evidence="8" id="KW-0862">Zinc</keyword>
<evidence type="ECO:0000256" key="11">
    <source>
        <dbReference type="ARBA" id="ARBA00023098"/>
    </source>
</evidence>
<evidence type="ECO:0000259" key="15">
    <source>
        <dbReference type="Pfam" id="PF04116"/>
    </source>
</evidence>
<evidence type="ECO:0000256" key="4">
    <source>
        <dbReference type="ARBA" id="ARBA00022692"/>
    </source>
</evidence>
<comment type="subcellular location">
    <subcellularLocation>
        <location evidence="2">Endoplasmic reticulum membrane</location>
        <topology evidence="2">Multi-pass membrane protein</topology>
    </subcellularLocation>
</comment>
<keyword evidence="17" id="KW-1185">Reference proteome</keyword>
<accession>A0A5D3YJP7</accession>
<dbReference type="AlphaFoldDB" id="A0A5D3YJP7"/>
<evidence type="ECO:0000256" key="6">
    <source>
        <dbReference type="ARBA" id="ARBA00022824"/>
    </source>
</evidence>
<evidence type="ECO:0000256" key="10">
    <source>
        <dbReference type="ARBA" id="ARBA00023002"/>
    </source>
</evidence>
<feature type="domain" description="Fatty acid hydroxylase" evidence="15">
    <location>
        <begin position="62"/>
        <end position="201"/>
    </location>
</feature>
<feature type="transmembrane region" description="Helical" evidence="14">
    <location>
        <begin position="25"/>
        <end position="44"/>
    </location>
</feature>
<proteinExistence type="predicted"/>
<evidence type="ECO:0000313" key="16">
    <source>
        <dbReference type="EMBL" id="TYP93782.1"/>
    </source>
</evidence>
<evidence type="ECO:0000256" key="5">
    <source>
        <dbReference type="ARBA" id="ARBA00022723"/>
    </source>
</evidence>
<dbReference type="InterPro" id="IPR014430">
    <property type="entry name" value="Scs7"/>
</dbReference>
<evidence type="ECO:0000256" key="8">
    <source>
        <dbReference type="ARBA" id="ARBA00022833"/>
    </source>
</evidence>
<reference evidence="16 17" key="1">
    <citation type="submission" date="2019-07" db="EMBL/GenBank/DDBJ databases">
        <title>Genomic Encyclopedia of Archaeal and Bacterial Type Strains, Phase II (KMG-II): from individual species to whole genera.</title>
        <authorList>
            <person name="Goeker M."/>
        </authorList>
    </citation>
    <scope>NUCLEOTIDE SEQUENCE [LARGE SCALE GENOMIC DNA]</scope>
    <source>
        <strain evidence="16 17">DSM 21935</strain>
    </source>
</reference>
<keyword evidence="11" id="KW-0443">Lipid metabolism</keyword>
<keyword evidence="12 14" id="KW-0472">Membrane</keyword>
<protein>
    <submittedName>
        <fullName evidence="16">Fatty acid hydroxylase superfamily protein</fullName>
    </submittedName>
</protein>
<dbReference type="PANTHER" id="PTHR12863:SF1">
    <property type="entry name" value="FATTY ACID 2-HYDROXYLASE"/>
    <property type="match status" value="1"/>
</dbReference>
<dbReference type="GO" id="GO:0005506">
    <property type="term" value="F:iron ion binding"/>
    <property type="evidence" value="ECO:0007669"/>
    <property type="project" value="InterPro"/>
</dbReference>
<keyword evidence="4 14" id="KW-0812">Transmembrane</keyword>
<keyword evidence="13" id="KW-0275">Fatty acid biosynthesis</keyword>
<dbReference type="PANTHER" id="PTHR12863">
    <property type="entry name" value="FATTY ACID HYDROXYLASE"/>
    <property type="match status" value="1"/>
</dbReference>
<evidence type="ECO:0000256" key="2">
    <source>
        <dbReference type="ARBA" id="ARBA00004477"/>
    </source>
</evidence>
<evidence type="ECO:0000313" key="17">
    <source>
        <dbReference type="Proteomes" id="UP000324595"/>
    </source>
</evidence>
<dbReference type="GO" id="GO:0080132">
    <property type="term" value="F:fatty acid 2-hydroxylase activity"/>
    <property type="evidence" value="ECO:0007669"/>
    <property type="project" value="InterPro"/>
</dbReference>
<evidence type="ECO:0000256" key="1">
    <source>
        <dbReference type="ARBA" id="ARBA00001947"/>
    </source>
</evidence>
<evidence type="ECO:0000256" key="9">
    <source>
        <dbReference type="ARBA" id="ARBA00022989"/>
    </source>
</evidence>
<sequence length="211" mass="24524">MKEEIKNEGQGTIFENSFLEPLTKAPPYVSATIYILAVLALLFVGYRMEVVANVWSGAAIFVGAVFFWTFFEYFAHRYLFHIDEYFPESELAHKAAYTFHGIHHEYPRDTDRVIMPPVPGMIILGILYGIFLLVLGNYTYVFMPGFVTGYLIYTRIHYKTHITPVPSYLKSNYRHHALHHYKYPEKAFGISTKLWDRVFGTMPPKDKHGVR</sequence>
<dbReference type="Proteomes" id="UP000324595">
    <property type="component" value="Unassembled WGS sequence"/>
</dbReference>
<keyword evidence="9 14" id="KW-1133">Transmembrane helix</keyword>
<dbReference type="EMBL" id="VNHY01000002">
    <property type="protein sequence ID" value="TYP93782.1"/>
    <property type="molecule type" value="Genomic_DNA"/>
</dbReference>
<feature type="transmembrane region" description="Helical" evidence="14">
    <location>
        <begin position="51"/>
        <end position="71"/>
    </location>
</feature>
<keyword evidence="7" id="KW-0276">Fatty acid metabolism</keyword>
<keyword evidence="5" id="KW-0479">Metal-binding</keyword>